<reference evidence="1 2" key="2">
    <citation type="submission" date="2017-05" db="EMBL/GenBank/DDBJ databases">
        <title>Genome of Chryseobacterium haifense.</title>
        <authorList>
            <person name="Newman J.D."/>
        </authorList>
    </citation>
    <scope>NUCLEOTIDE SEQUENCE [LARGE SCALE GENOMIC DNA]</scope>
    <source>
        <strain evidence="1 2">DSM 19056</strain>
    </source>
</reference>
<proteinExistence type="predicted"/>
<keyword evidence="2" id="KW-1185">Reference proteome</keyword>
<dbReference type="NCBIfam" id="NF046062">
    <property type="entry name" value="citrull_CtlX"/>
    <property type="match status" value="1"/>
</dbReference>
<dbReference type="Proteomes" id="UP000197587">
    <property type="component" value="Unassembled WGS sequence"/>
</dbReference>
<dbReference type="PANTHER" id="PTHR43224">
    <property type="entry name" value="AMIDINOTRANSFERASE"/>
    <property type="match status" value="1"/>
</dbReference>
<dbReference type="PIRSF" id="PIRSF028188">
    <property type="entry name" value="Amdntrnsf_FN0238"/>
    <property type="match status" value="1"/>
</dbReference>
<dbReference type="InterPro" id="IPR014541">
    <property type="entry name" value="Amdntrnsf_FN0238"/>
</dbReference>
<dbReference type="AlphaFoldDB" id="A0A246BD75"/>
<dbReference type="Pfam" id="PF19420">
    <property type="entry name" value="DDAH_eukar"/>
    <property type="match status" value="1"/>
</dbReference>
<dbReference type="SUPFAM" id="SSF55909">
    <property type="entry name" value="Pentein"/>
    <property type="match status" value="1"/>
</dbReference>
<name>A0A246BD75_9FLAO</name>
<reference evidence="1 2" key="1">
    <citation type="submission" date="2014-01" db="EMBL/GenBank/DDBJ databases">
        <authorList>
            <consortium name="Genome Consortium for Active Teaching"/>
            <person name="Sontag T.C."/>
            <person name="Newman J.D."/>
        </authorList>
    </citation>
    <scope>NUCLEOTIDE SEQUENCE [LARGE SCALE GENOMIC DNA]</scope>
    <source>
        <strain evidence="1 2">DSM 19056</strain>
    </source>
</reference>
<dbReference type="GO" id="GO:0016740">
    <property type="term" value="F:transferase activity"/>
    <property type="evidence" value="ECO:0007669"/>
    <property type="project" value="UniProtKB-KW"/>
</dbReference>
<dbReference type="RefSeq" id="WP_084186099.1">
    <property type="nucleotide sequence ID" value="NZ_JASZ02000001.1"/>
</dbReference>
<dbReference type="PANTHER" id="PTHR43224:SF1">
    <property type="entry name" value="AMIDINOTRANSFERASE"/>
    <property type="match status" value="1"/>
</dbReference>
<evidence type="ECO:0000313" key="1">
    <source>
        <dbReference type="EMBL" id="OWK99591.1"/>
    </source>
</evidence>
<protein>
    <submittedName>
        <fullName evidence="1">Amidinotransferase</fullName>
    </submittedName>
</protein>
<keyword evidence="1" id="KW-0808">Transferase</keyword>
<gene>
    <name evidence="1" type="ORF">AP75_01220</name>
</gene>
<dbReference type="EMBL" id="JASZ02000001">
    <property type="protein sequence ID" value="OWK99591.1"/>
    <property type="molecule type" value="Genomic_DNA"/>
</dbReference>
<comment type="caution">
    <text evidence="1">The sequence shown here is derived from an EMBL/GenBank/DDBJ whole genome shotgun (WGS) entry which is preliminary data.</text>
</comment>
<sequence length="333" mass="38178">MQTTNTVLMIEPVAFGYNAQTAENNYFQVEQKGANTQSKALVEFNNFVEKLRNKGINVIAVKDTLEPYTPDSIFPNNWVSFHKDGKVVLYPMFAPNRRAERRMDILEILKNNGFEITEIDDFTASENENKFLEGTGSMIFDHDNKIAYGSVSLRLDEELFKEFCAKYGFTPIVFHSYQNAGDDRLPIYHTNVMMCVADQFVVICLDCIDDELEREKVQEVIKSSGKEIIEISEDQLQQFAGNMLQIQNSEGKKFLVMSQTAYQSLNPEQINSIEKYCEIIYSDLNTIEVNGGGSARCMLAEVFFAEIFILNFLKENTLIQIKTKNHRKFSVIF</sequence>
<organism evidence="1 2">
    <name type="scientific">Kaistella haifensis DSM 19056</name>
    <dbReference type="NCBI Taxonomy" id="1450526"/>
    <lineage>
        <taxon>Bacteria</taxon>
        <taxon>Pseudomonadati</taxon>
        <taxon>Bacteroidota</taxon>
        <taxon>Flavobacteriia</taxon>
        <taxon>Flavobacteriales</taxon>
        <taxon>Weeksellaceae</taxon>
        <taxon>Chryseobacterium group</taxon>
        <taxon>Kaistella</taxon>
    </lineage>
</organism>
<evidence type="ECO:0000313" key="2">
    <source>
        <dbReference type="Proteomes" id="UP000197587"/>
    </source>
</evidence>
<accession>A0A246BD75</accession>
<dbReference type="Gene3D" id="3.75.10.10">
    <property type="entry name" value="L-arginine/glycine Amidinotransferase, Chain A"/>
    <property type="match status" value="1"/>
</dbReference>